<dbReference type="AlphaFoldDB" id="A0A4C1SM53"/>
<reference evidence="2 3" key="1">
    <citation type="journal article" date="2019" name="Commun. Biol.">
        <title>The bagworm genome reveals a unique fibroin gene that provides high tensile strength.</title>
        <authorList>
            <person name="Kono N."/>
            <person name="Nakamura H."/>
            <person name="Ohtoshi R."/>
            <person name="Tomita M."/>
            <person name="Numata K."/>
            <person name="Arakawa K."/>
        </authorList>
    </citation>
    <scope>NUCLEOTIDE SEQUENCE [LARGE SCALE GENOMIC DNA]</scope>
</reference>
<dbReference type="EMBL" id="BGZK01003540">
    <property type="protein sequence ID" value="GBP02377.1"/>
    <property type="molecule type" value="Genomic_DNA"/>
</dbReference>
<evidence type="ECO:0000256" key="1">
    <source>
        <dbReference type="SAM" id="MobiDB-lite"/>
    </source>
</evidence>
<sequence>MCPSILYINDIAVVAKFVLAFDSSFGILDFDPGRALDSNSGLTPGFETGPVLKIKPIGTQTHLALDSLPPRTYLRSISRTLKYIWGSAARPRDPHRDRPGSTAARRHPSRPAPTASCLPAPTTGRGRVTMGLVVKRGNCHVIVPFHTVNLLIYCAEGKHVVGNDISSTHYCDPVNT</sequence>
<proteinExistence type="predicted"/>
<gene>
    <name evidence="2" type="ORF">EVAR_69003_1</name>
</gene>
<feature type="region of interest" description="Disordered" evidence="1">
    <location>
        <begin position="89"/>
        <end position="122"/>
    </location>
</feature>
<dbReference type="Proteomes" id="UP000299102">
    <property type="component" value="Unassembled WGS sequence"/>
</dbReference>
<evidence type="ECO:0000313" key="3">
    <source>
        <dbReference type="Proteomes" id="UP000299102"/>
    </source>
</evidence>
<comment type="caution">
    <text evidence="2">The sequence shown here is derived from an EMBL/GenBank/DDBJ whole genome shotgun (WGS) entry which is preliminary data.</text>
</comment>
<feature type="compositionally biased region" description="Basic and acidic residues" evidence="1">
    <location>
        <begin position="90"/>
        <end position="99"/>
    </location>
</feature>
<name>A0A4C1SM53_EUMVA</name>
<accession>A0A4C1SM53</accession>
<keyword evidence="3" id="KW-1185">Reference proteome</keyword>
<evidence type="ECO:0000313" key="2">
    <source>
        <dbReference type="EMBL" id="GBP02377.1"/>
    </source>
</evidence>
<organism evidence="2 3">
    <name type="scientific">Eumeta variegata</name>
    <name type="common">Bagworm moth</name>
    <name type="synonym">Eumeta japonica</name>
    <dbReference type="NCBI Taxonomy" id="151549"/>
    <lineage>
        <taxon>Eukaryota</taxon>
        <taxon>Metazoa</taxon>
        <taxon>Ecdysozoa</taxon>
        <taxon>Arthropoda</taxon>
        <taxon>Hexapoda</taxon>
        <taxon>Insecta</taxon>
        <taxon>Pterygota</taxon>
        <taxon>Neoptera</taxon>
        <taxon>Endopterygota</taxon>
        <taxon>Lepidoptera</taxon>
        <taxon>Glossata</taxon>
        <taxon>Ditrysia</taxon>
        <taxon>Tineoidea</taxon>
        <taxon>Psychidae</taxon>
        <taxon>Oiketicinae</taxon>
        <taxon>Eumeta</taxon>
    </lineage>
</organism>
<protein>
    <submittedName>
        <fullName evidence="2">Uncharacterized protein</fullName>
    </submittedName>
</protein>